<dbReference type="KEGG" id="aram:KAR29_01545"/>
<reference evidence="3" key="1">
    <citation type="submission" date="2021-04" db="EMBL/GenBank/DDBJ databases">
        <title>A novel Synergistetes isolate from a pyrite-forming mixed culture.</title>
        <authorList>
            <person name="Bunk B."/>
            <person name="Sproer C."/>
            <person name="Spring S."/>
            <person name="Pester M."/>
        </authorList>
    </citation>
    <scope>NUCLEOTIDE SEQUENCE [LARGE SCALE GENOMIC DNA]</scope>
    <source>
        <strain evidence="3">J.5.4.2-T.3.5.2</strain>
    </source>
</reference>
<evidence type="ECO:0000256" key="1">
    <source>
        <dbReference type="SAM" id="SignalP"/>
    </source>
</evidence>
<feature type="chain" id="PRO_5040513287" evidence="1">
    <location>
        <begin position="23"/>
        <end position="135"/>
    </location>
</feature>
<dbReference type="Proteomes" id="UP000671879">
    <property type="component" value="Chromosome"/>
</dbReference>
<dbReference type="RefSeq" id="WP_274373903.1">
    <property type="nucleotide sequence ID" value="NZ_CP072943.1"/>
</dbReference>
<evidence type="ECO:0000313" key="3">
    <source>
        <dbReference type="Proteomes" id="UP000671879"/>
    </source>
</evidence>
<dbReference type="AlphaFoldDB" id="A0A9Q7ANR1"/>
<accession>A0A9Q7ANR1</accession>
<protein>
    <submittedName>
        <fullName evidence="2">Uncharacterized protein</fullName>
    </submittedName>
</protein>
<proteinExistence type="predicted"/>
<feature type="signal peptide" evidence="1">
    <location>
        <begin position="1"/>
        <end position="22"/>
    </location>
</feature>
<evidence type="ECO:0000313" key="2">
    <source>
        <dbReference type="EMBL" id="QTX32653.1"/>
    </source>
</evidence>
<sequence length="135" mass="14778">MNRRILLFLTLLALTLADPTSAALAAKASGALAEEKTFGAGSDDERPLLRDLSREEEGLMAATVEADDFGDDLTRDWSPQSREMRRKALELRRVENRIKGALSQGPLAGASSIRQLVERKSAVEAVLSAEVRRRS</sequence>
<name>A0A9Q7ANR1_9BACT</name>
<gene>
    <name evidence="2" type="ORF">KAR29_01545</name>
</gene>
<keyword evidence="1" id="KW-0732">Signal</keyword>
<organism evidence="2 3">
    <name type="scientific">Aminithiophilus ramosus</name>
    <dbReference type="NCBI Taxonomy" id="3029084"/>
    <lineage>
        <taxon>Bacteria</taxon>
        <taxon>Thermotogati</taxon>
        <taxon>Synergistota</taxon>
        <taxon>Synergistia</taxon>
        <taxon>Synergistales</taxon>
        <taxon>Aminithiophilaceae</taxon>
        <taxon>Aminithiophilus</taxon>
    </lineage>
</organism>
<keyword evidence="3" id="KW-1185">Reference proteome</keyword>
<dbReference type="EMBL" id="CP072943">
    <property type="protein sequence ID" value="QTX32653.1"/>
    <property type="molecule type" value="Genomic_DNA"/>
</dbReference>